<keyword evidence="11 12" id="KW-0472">Membrane</keyword>
<dbReference type="GO" id="GO:0004222">
    <property type="term" value="F:metalloendopeptidase activity"/>
    <property type="evidence" value="ECO:0007669"/>
    <property type="project" value="UniProtKB-UniRule"/>
</dbReference>
<feature type="transmembrane region" description="Helical" evidence="12">
    <location>
        <begin position="162"/>
        <end position="182"/>
    </location>
</feature>
<feature type="binding site" evidence="12">
    <location>
        <position position="223"/>
    </location>
    <ligand>
        <name>Zn(2+)</name>
        <dbReference type="ChEBI" id="CHEBI:29105"/>
        <note>catalytic</note>
    </ligand>
</feature>
<feature type="domain" description="Peptidase M48" evidence="13">
    <location>
        <begin position="84"/>
        <end position="287"/>
    </location>
</feature>
<keyword evidence="12" id="KW-0997">Cell inner membrane</keyword>
<organism evidence="14 15">
    <name type="scientific">Taylorella equigenitalis (strain MCE9)</name>
    <dbReference type="NCBI Taxonomy" id="937774"/>
    <lineage>
        <taxon>Bacteria</taxon>
        <taxon>Pseudomonadati</taxon>
        <taxon>Pseudomonadota</taxon>
        <taxon>Betaproteobacteria</taxon>
        <taxon>Burkholderiales</taxon>
        <taxon>Alcaligenaceae</taxon>
        <taxon>Taylorella</taxon>
    </lineage>
</organism>
<evidence type="ECO:0000256" key="11">
    <source>
        <dbReference type="ARBA" id="ARBA00023136"/>
    </source>
</evidence>
<evidence type="ECO:0000256" key="8">
    <source>
        <dbReference type="ARBA" id="ARBA00022833"/>
    </source>
</evidence>
<sequence>MKNIFLLTLTNLAVVTLLMLVFMLLSPVLQEYGIYTEETIGLGIMALVVGFVGSFISLLLSKFIAKRTMGVQVIDPKSPRNEAENWILNTTYKLADTANIKRPEVGIFQGAPNAFATGPSKNNSLVAVSTGLLNTMNKAEVEAVIGHEISHIKNGDMVTMTLLQGVLNTFVIFFSQIIARALSRNENGRSGGFLSYYLVYFLLQTILGALATIIVCWYSRKREFKADSGSADLLQNNQSMIDALKVLGGLKESPKLGQGFAAFGICFGGILATHPPIEKRIASLEAWNLNSQNLATPKATRVAQIQNPEIKDFDRSDFFK</sequence>
<protein>
    <recommendedName>
        <fullName evidence="12">Protease HtpX homolog</fullName>
        <ecNumber evidence="12">3.4.24.-</ecNumber>
    </recommendedName>
</protein>
<evidence type="ECO:0000259" key="13">
    <source>
        <dbReference type="Pfam" id="PF01435"/>
    </source>
</evidence>
<evidence type="ECO:0000256" key="12">
    <source>
        <dbReference type="HAMAP-Rule" id="MF_00188"/>
    </source>
</evidence>
<name>A0A654KF65_TAYEM</name>
<gene>
    <name evidence="12" type="primary">htpX</name>
    <name evidence="14" type="ordered locus">TEQUI_0094</name>
</gene>
<feature type="transmembrane region" description="Helical" evidence="12">
    <location>
        <begin position="40"/>
        <end position="60"/>
    </location>
</feature>
<feature type="active site" evidence="12">
    <location>
        <position position="148"/>
    </location>
</feature>
<evidence type="ECO:0000313" key="15">
    <source>
        <dbReference type="Proteomes" id="UP000007472"/>
    </source>
</evidence>
<dbReference type="PANTHER" id="PTHR43221">
    <property type="entry name" value="PROTEASE HTPX"/>
    <property type="match status" value="1"/>
</dbReference>
<evidence type="ECO:0000256" key="6">
    <source>
        <dbReference type="ARBA" id="ARBA00022723"/>
    </source>
</evidence>
<dbReference type="GO" id="GO:0008270">
    <property type="term" value="F:zinc ion binding"/>
    <property type="evidence" value="ECO:0007669"/>
    <property type="project" value="UniProtKB-UniRule"/>
</dbReference>
<dbReference type="CDD" id="cd07335">
    <property type="entry name" value="M48B_HtpX_like"/>
    <property type="match status" value="1"/>
</dbReference>
<keyword evidence="5 12" id="KW-0812">Transmembrane</keyword>
<dbReference type="InterPro" id="IPR022919">
    <property type="entry name" value="Pept_M48_protease_HtpX"/>
</dbReference>
<dbReference type="AlphaFoldDB" id="A0A654KF65"/>
<dbReference type="Pfam" id="PF01435">
    <property type="entry name" value="Peptidase_M48"/>
    <property type="match status" value="1"/>
</dbReference>
<evidence type="ECO:0000256" key="4">
    <source>
        <dbReference type="ARBA" id="ARBA00022670"/>
    </source>
</evidence>
<dbReference type="InterPro" id="IPR050083">
    <property type="entry name" value="HtpX_protease"/>
</dbReference>
<keyword evidence="3 12" id="KW-1003">Cell membrane</keyword>
<dbReference type="NCBIfam" id="NF003965">
    <property type="entry name" value="PRK05457.1"/>
    <property type="match status" value="1"/>
</dbReference>
<keyword evidence="4 12" id="KW-0645">Protease</keyword>
<dbReference type="EMBL" id="CP002456">
    <property type="protein sequence ID" value="ADU91050.1"/>
    <property type="molecule type" value="Genomic_DNA"/>
</dbReference>
<comment type="similarity">
    <text evidence="2 12">Belongs to the peptidase M48B family.</text>
</comment>
<keyword evidence="9 12" id="KW-1133">Transmembrane helix</keyword>
<comment type="cofactor">
    <cofactor evidence="12">
        <name>Zn(2+)</name>
        <dbReference type="ChEBI" id="CHEBI:29105"/>
    </cofactor>
    <text evidence="12">Binds 1 zinc ion per subunit.</text>
</comment>
<feature type="binding site" evidence="12">
    <location>
        <position position="151"/>
    </location>
    <ligand>
        <name>Zn(2+)</name>
        <dbReference type="ChEBI" id="CHEBI:29105"/>
        <note>catalytic</note>
    </ligand>
</feature>
<keyword evidence="10 12" id="KW-0482">Metalloprotease</keyword>
<proteinExistence type="inferred from homology"/>
<evidence type="ECO:0000256" key="7">
    <source>
        <dbReference type="ARBA" id="ARBA00022801"/>
    </source>
</evidence>
<feature type="binding site" evidence="12">
    <location>
        <position position="147"/>
    </location>
    <ligand>
        <name>Zn(2+)</name>
        <dbReference type="ChEBI" id="CHEBI:29105"/>
        <note>catalytic</note>
    </ligand>
</feature>
<evidence type="ECO:0000256" key="5">
    <source>
        <dbReference type="ARBA" id="ARBA00022692"/>
    </source>
</evidence>
<keyword evidence="7 12" id="KW-0378">Hydrolase</keyword>
<dbReference type="PANTHER" id="PTHR43221:SF1">
    <property type="entry name" value="PROTEASE HTPX"/>
    <property type="match status" value="1"/>
</dbReference>
<evidence type="ECO:0000313" key="14">
    <source>
        <dbReference type="EMBL" id="ADU91050.1"/>
    </source>
</evidence>
<dbReference type="InterPro" id="IPR001915">
    <property type="entry name" value="Peptidase_M48"/>
</dbReference>
<reference evidence="14 15" key="1">
    <citation type="journal article" date="2011" name="J. Bacteriol.">
        <title>Genome sequence of Taylorella equigenitalis MCE9, the causative agent of contagious equine metritis.</title>
        <authorList>
            <person name="Hebert L."/>
            <person name="Moumen B."/>
            <person name="Duquesne F."/>
            <person name="Breuil M.F."/>
            <person name="Laugier C."/>
            <person name="Batto J.M."/>
            <person name="Renault P."/>
            <person name="Petry S."/>
        </authorList>
    </citation>
    <scope>NUCLEOTIDE SEQUENCE [LARGE SCALE GENOMIC DNA]</scope>
    <source>
        <strain evidence="14 15">MCE9</strain>
    </source>
</reference>
<dbReference type="Gene3D" id="3.30.2010.10">
    <property type="entry name" value="Metalloproteases ('zincins'), catalytic domain"/>
    <property type="match status" value="1"/>
</dbReference>
<dbReference type="HAMAP" id="MF_00188">
    <property type="entry name" value="Pept_M48_protease_HtpX"/>
    <property type="match status" value="1"/>
</dbReference>
<evidence type="ECO:0000256" key="10">
    <source>
        <dbReference type="ARBA" id="ARBA00023049"/>
    </source>
</evidence>
<feature type="transmembrane region" description="Helical" evidence="12">
    <location>
        <begin position="194"/>
        <end position="218"/>
    </location>
</feature>
<evidence type="ECO:0000256" key="2">
    <source>
        <dbReference type="ARBA" id="ARBA00009779"/>
    </source>
</evidence>
<evidence type="ECO:0000256" key="1">
    <source>
        <dbReference type="ARBA" id="ARBA00004651"/>
    </source>
</evidence>
<dbReference type="GO" id="GO:0006508">
    <property type="term" value="P:proteolysis"/>
    <property type="evidence" value="ECO:0007669"/>
    <property type="project" value="UniProtKB-KW"/>
</dbReference>
<evidence type="ECO:0000256" key="3">
    <source>
        <dbReference type="ARBA" id="ARBA00022475"/>
    </source>
</evidence>
<dbReference type="EC" id="3.4.24.-" evidence="12"/>
<dbReference type="GO" id="GO:0005886">
    <property type="term" value="C:plasma membrane"/>
    <property type="evidence" value="ECO:0007669"/>
    <property type="project" value="UniProtKB-SubCell"/>
</dbReference>
<keyword evidence="8 12" id="KW-0862">Zinc</keyword>
<accession>A0A654KF65</accession>
<evidence type="ECO:0000256" key="9">
    <source>
        <dbReference type="ARBA" id="ARBA00022989"/>
    </source>
</evidence>
<comment type="subcellular location">
    <subcellularLocation>
        <location evidence="12">Cell inner membrane</location>
        <topology evidence="12">Multi-pass membrane protein</topology>
    </subcellularLocation>
    <subcellularLocation>
        <location evidence="1">Cell membrane</location>
        <topology evidence="1">Multi-pass membrane protein</topology>
    </subcellularLocation>
</comment>
<dbReference type="Proteomes" id="UP000007472">
    <property type="component" value="Chromosome"/>
</dbReference>
<dbReference type="KEGG" id="teq:TEQUI_0094"/>
<keyword evidence="6 12" id="KW-0479">Metal-binding</keyword>